<gene>
    <name evidence="2" type="ORF">SAMN05421642_116120</name>
</gene>
<accession>A0A239MAS3</accession>
<evidence type="ECO:0000313" key="3">
    <source>
        <dbReference type="Proteomes" id="UP000198327"/>
    </source>
</evidence>
<proteinExistence type="predicted"/>
<keyword evidence="3" id="KW-1185">Reference proteome</keyword>
<sequence>MRTLAFMPDDFTDPTTEPPEDDDSLAGEIPTEANPADVVEQSIEVPIDPDEDRPS</sequence>
<organism evidence="2 3">
    <name type="scientific">Rhodococcoides kyotonense</name>
    <dbReference type="NCBI Taxonomy" id="398843"/>
    <lineage>
        <taxon>Bacteria</taxon>
        <taxon>Bacillati</taxon>
        <taxon>Actinomycetota</taxon>
        <taxon>Actinomycetes</taxon>
        <taxon>Mycobacteriales</taxon>
        <taxon>Nocardiaceae</taxon>
        <taxon>Rhodococcoides</taxon>
    </lineage>
</organism>
<name>A0A239MAS3_9NOCA</name>
<dbReference type="EMBL" id="FZOW01000016">
    <property type="protein sequence ID" value="SNT39148.1"/>
    <property type="molecule type" value="Genomic_DNA"/>
</dbReference>
<evidence type="ECO:0000313" key="2">
    <source>
        <dbReference type="EMBL" id="SNT39148.1"/>
    </source>
</evidence>
<protein>
    <submittedName>
        <fullName evidence="2">Uncharacterized protein</fullName>
    </submittedName>
</protein>
<dbReference type="AlphaFoldDB" id="A0A239MAS3"/>
<feature type="region of interest" description="Disordered" evidence="1">
    <location>
        <begin position="1"/>
        <end position="55"/>
    </location>
</feature>
<dbReference type="Proteomes" id="UP000198327">
    <property type="component" value="Unassembled WGS sequence"/>
</dbReference>
<reference evidence="3" key="1">
    <citation type="submission" date="2017-06" db="EMBL/GenBank/DDBJ databases">
        <authorList>
            <person name="Varghese N."/>
            <person name="Submissions S."/>
        </authorList>
    </citation>
    <scope>NUCLEOTIDE SEQUENCE [LARGE SCALE GENOMIC DNA]</scope>
    <source>
        <strain evidence="3">JCM 23211</strain>
    </source>
</reference>
<evidence type="ECO:0000256" key="1">
    <source>
        <dbReference type="SAM" id="MobiDB-lite"/>
    </source>
</evidence>